<dbReference type="EMBL" id="RJJG01000001">
    <property type="protein sequence ID" value="RNI10670.1"/>
    <property type="molecule type" value="Genomic_DNA"/>
</dbReference>
<dbReference type="KEGG" id="mhaz:BHR79_02425"/>
<dbReference type="STRING" id="2177.BHR79_02425"/>
<dbReference type="Proteomes" id="UP000198669">
    <property type="component" value="Unassembled WGS sequence"/>
</dbReference>
<dbReference type="InterPro" id="IPR012859">
    <property type="entry name" value="Pilin_N_archaeal"/>
</dbReference>
<dbReference type="AlphaFoldDB" id="A0A1L3Q0P6"/>
<dbReference type="InterPro" id="IPR013783">
    <property type="entry name" value="Ig-like_fold"/>
</dbReference>
<keyword evidence="2" id="KW-0472">Membrane</keyword>
<dbReference type="EMBL" id="CP017921">
    <property type="protein sequence ID" value="APH38454.1"/>
    <property type="molecule type" value="Genomic_DNA"/>
</dbReference>
<dbReference type="Gene3D" id="2.60.40.10">
    <property type="entry name" value="Immunoglobulins"/>
    <property type="match status" value="2"/>
</dbReference>
<dbReference type="Pfam" id="PF22352">
    <property type="entry name" value="K319L-like_PKD"/>
    <property type="match status" value="1"/>
</dbReference>
<dbReference type="EMBL" id="FNMU01000001">
    <property type="protein sequence ID" value="SDW08657.1"/>
    <property type="molecule type" value="Genomic_DNA"/>
</dbReference>
<evidence type="ECO:0000313" key="7">
    <source>
        <dbReference type="Proteomes" id="UP000186879"/>
    </source>
</evidence>
<dbReference type="InterPro" id="IPR000601">
    <property type="entry name" value="PKD_dom"/>
</dbReference>
<dbReference type="InterPro" id="IPR022409">
    <property type="entry name" value="PKD/Chitinase_dom"/>
</dbReference>
<proteinExistence type="predicted"/>
<gene>
    <name evidence="4" type="ORF">BHR79_02425</name>
    <name evidence="5" type="ORF">EFE40_00360</name>
    <name evidence="6" type="ORF">SAMN04515625_0311</name>
</gene>
<dbReference type="PANTHER" id="PTHR38138">
    <property type="entry name" value="VNG6441H"/>
    <property type="match status" value="1"/>
</dbReference>
<keyword evidence="7" id="KW-1185">Reference proteome</keyword>
<evidence type="ECO:0000256" key="2">
    <source>
        <dbReference type="SAM" id="Phobius"/>
    </source>
</evidence>
<reference evidence="4 7" key="1">
    <citation type="submission" date="2016-10" db="EMBL/GenBank/DDBJ databases">
        <title>Methanohalophilus halophilus.</title>
        <authorList>
            <person name="L'haridon S."/>
        </authorList>
    </citation>
    <scope>NUCLEOTIDE SEQUENCE [LARGE SCALE GENOMIC DNA]</scope>
    <source>
        <strain evidence="4 7">Z-7982</strain>
    </source>
</reference>
<dbReference type="SMART" id="SM00089">
    <property type="entry name" value="PKD"/>
    <property type="match status" value="2"/>
</dbReference>
<dbReference type="Pfam" id="PF07790">
    <property type="entry name" value="Pilin_N"/>
    <property type="match status" value="1"/>
</dbReference>
<feature type="domain" description="PKD" evidence="3">
    <location>
        <begin position="167"/>
        <end position="250"/>
    </location>
</feature>
<dbReference type="InterPro" id="IPR035986">
    <property type="entry name" value="PKD_dom_sf"/>
</dbReference>
<organism evidence="4 7">
    <name type="scientific">Methanohalophilus halophilus</name>
    <dbReference type="NCBI Taxonomy" id="2177"/>
    <lineage>
        <taxon>Archaea</taxon>
        <taxon>Methanobacteriati</taxon>
        <taxon>Methanobacteriota</taxon>
        <taxon>Stenosarchaea group</taxon>
        <taxon>Methanomicrobia</taxon>
        <taxon>Methanosarcinales</taxon>
        <taxon>Methanosarcinaceae</taxon>
        <taxon>Methanohalophilus</taxon>
    </lineage>
</organism>
<dbReference type="OrthoDB" id="121941at2157"/>
<dbReference type="GeneID" id="30582577"/>
<feature type="region of interest" description="Disordered" evidence="1">
    <location>
        <begin position="152"/>
        <end position="174"/>
    </location>
</feature>
<dbReference type="SUPFAM" id="SSF49299">
    <property type="entry name" value="PKD domain"/>
    <property type="match status" value="2"/>
</dbReference>
<dbReference type="PROSITE" id="PS50093">
    <property type="entry name" value="PKD"/>
    <property type="match status" value="1"/>
</dbReference>
<evidence type="ECO:0000313" key="4">
    <source>
        <dbReference type="EMBL" id="APH38454.1"/>
    </source>
</evidence>
<feature type="compositionally biased region" description="Polar residues" evidence="1">
    <location>
        <begin position="162"/>
        <end position="174"/>
    </location>
</feature>
<dbReference type="CDD" id="cd00146">
    <property type="entry name" value="PKD"/>
    <property type="match status" value="2"/>
</dbReference>
<dbReference type="Proteomes" id="UP000186879">
    <property type="component" value="Chromosome"/>
</dbReference>
<protein>
    <submittedName>
        <fullName evidence="5">PKD domain-containing protein</fullName>
    </submittedName>
</protein>
<evidence type="ECO:0000313" key="6">
    <source>
        <dbReference type="EMBL" id="SDW08657.1"/>
    </source>
</evidence>
<keyword evidence="2" id="KW-1133">Transmembrane helix</keyword>
<keyword evidence="2" id="KW-0812">Transmembrane</keyword>
<evidence type="ECO:0000313" key="9">
    <source>
        <dbReference type="Proteomes" id="UP000267921"/>
    </source>
</evidence>
<name>A0A1L3Q0P6_9EURY</name>
<dbReference type="PANTHER" id="PTHR38138:SF1">
    <property type="entry name" value="ARCHAEAL TYPE IV PILIN N-TERMINAL DOMAIN-CONTAINING PROTEIN"/>
    <property type="match status" value="1"/>
</dbReference>
<evidence type="ECO:0000259" key="3">
    <source>
        <dbReference type="PROSITE" id="PS50093"/>
    </source>
</evidence>
<reference evidence="6 8" key="2">
    <citation type="submission" date="2016-10" db="EMBL/GenBank/DDBJ databases">
        <authorList>
            <person name="de Groot N.N."/>
        </authorList>
    </citation>
    <scope>NUCLEOTIDE SEQUENCE [LARGE SCALE GENOMIC DNA]</scope>
    <source>
        <strain evidence="6 8">Z-7982</strain>
    </source>
</reference>
<evidence type="ECO:0000313" key="5">
    <source>
        <dbReference type="EMBL" id="RNI10670.1"/>
    </source>
</evidence>
<reference evidence="5 9" key="3">
    <citation type="submission" date="2018-10" db="EMBL/GenBank/DDBJ databases">
        <title>Cultivation of a novel Methanohalophilus strain from Kebrit Deep of the Red Sea and a genomic comparison of members of the genus Methanohalophilus.</title>
        <authorList>
            <person name="Guan Y."/>
            <person name="Ngugi D.K."/>
            <person name="Stingl U."/>
        </authorList>
    </citation>
    <scope>NUCLEOTIDE SEQUENCE [LARGE SCALE GENOMIC DNA]</scope>
    <source>
        <strain evidence="5 9">DSM 3094</strain>
    </source>
</reference>
<evidence type="ECO:0000256" key="1">
    <source>
        <dbReference type="SAM" id="MobiDB-lite"/>
    </source>
</evidence>
<dbReference type="Pfam" id="PF18911">
    <property type="entry name" value="PKD_4"/>
    <property type="match status" value="1"/>
</dbReference>
<evidence type="ECO:0000313" key="8">
    <source>
        <dbReference type="Proteomes" id="UP000198669"/>
    </source>
</evidence>
<feature type="transmembrane region" description="Helical" evidence="2">
    <location>
        <begin position="21"/>
        <end position="40"/>
    </location>
</feature>
<dbReference type="RefSeq" id="WP_072560838.1">
    <property type="nucleotide sequence ID" value="NZ_CP017921.1"/>
</dbReference>
<sequence>MIKRLRDFARKDDAVIEVFSEILLTGIIVLAIAAAAAFVLSSLDEPDNVRVDIDHWVDNETDTLYFRHSGGETVEVEDLEILVYVNGSYETFTSGQIRANYDSDEWALGDVIEINTSSQFNYDIDEDNVPSKLVHTASSLVIYDAYGSIGDSGDSGNGGSGPQNQPPVASFSYSPSLTPMGQSITFDASASYDPDGSITSYEWDWTNDGSYDATGVTATHSYSTPGSYDVKLRVADDDGETATTSETVVVIGPLVYLNDAIALDIDSDGTPSGVQFNVRNYGDEDLTVVSINITPENATVGGLNDPEGGIGQWESEFYVESDGFGYTTDFGYGETLPYTFDLSEANNANDEPVLAANSNATFSLYQFTDGSGGGTSSGAPIDIAGESVDITLIMADGSSYNFTIKPSGPPQADAGGDFTIDEGTTGMLDGSGSSDPGGNIVTYEWTITDNPGGASVSITDADNTDPTATFDASGADVDGDQVVEVTLTVTNDDGVKASDVVEVTVNDLDVPAISYIQGSGLPDAFYGKGSLEFEISNNEDSPVTIQNISVTTTDSAARRIDNSGWASEVLIYGGTTLGYRNGQFQLGDVASLDINAQVDASSDVNVVLRDFVNNGGNEVWVSGDTIYVTFGMTDGRQVTVTIDDI</sequence>
<dbReference type="Proteomes" id="UP000267921">
    <property type="component" value="Unassembled WGS sequence"/>
</dbReference>
<accession>A0A1L3Q0P6</accession>